<dbReference type="EMBL" id="UYJE01001104">
    <property type="protein sequence ID" value="VDH99161.1"/>
    <property type="molecule type" value="Genomic_DNA"/>
</dbReference>
<reference evidence="4" key="1">
    <citation type="submission" date="2018-11" db="EMBL/GenBank/DDBJ databases">
        <authorList>
            <person name="Alioto T."/>
            <person name="Alioto T."/>
        </authorList>
    </citation>
    <scope>NUCLEOTIDE SEQUENCE</scope>
</reference>
<dbReference type="Pfam" id="PF00023">
    <property type="entry name" value="Ank"/>
    <property type="match status" value="1"/>
</dbReference>
<comment type="caution">
    <text evidence="4">The sequence shown here is derived from an EMBL/GenBank/DDBJ whole genome shotgun (WGS) entry which is preliminary data.</text>
</comment>
<evidence type="ECO:0000313" key="4">
    <source>
        <dbReference type="EMBL" id="VDH99161.1"/>
    </source>
</evidence>
<evidence type="ECO:0000256" key="1">
    <source>
        <dbReference type="ARBA" id="ARBA00022737"/>
    </source>
</evidence>
<dbReference type="InterPro" id="IPR036770">
    <property type="entry name" value="Ankyrin_rpt-contain_sf"/>
</dbReference>
<gene>
    <name evidence="4" type="ORF">MGAL_10B022542</name>
</gene>
<evidence type="ECO:0000256" key="3">
    <source>
        <dbReference type="PROSITE-ProRule" id="PRU00023"/>
    </source>
</evidence>
<evidence type="ECO:0000256" key="2">
    <source>
        <dbReference type="ARBA" id="ARBA00023043"/>
    </source>
</evidence>
<protein>
    <submittedName>
        <fullName evidence="4">Uncharacterized protein</fullName>
    </submittedName>
</protein>
<dbReference type="InterPro" id="IPR002110">
    <property type="entry name" value="Ankyrin_rpt"/>
</dbReference>
<keyword evidence="5" id="KW-1185">Reference proteome</keyword>
<dbReference type="SMART" id="SM00248">
    <property type="entry name" value="ANK"/>
    <property type="match status" value="3"/>
</dbReference>
<keyword evidence="2 3" id="KW-0040">ANK repeat</keyword>
<organism evidence="4 5">
    <name type="scientific">Mytilus galloprovincialis</name>
    <name type="common">Mediterranean mussel</name>
    <dbReference type="NCBI Taxonomy" id="29158"/>
    <lineage>
        <taxon>Eukaryota</taxon>
        <taxon>Metazoa</taxon>
        <taxon>Spiralia</taxon>
        <taxon>Lophotrochozoa</taxon>
        <taxon>Mollusca</taxon>
        <taxon>Bivalvia</taxon>
        <taxon>Autobranchia</taxon>
        <taxon>Pteriomorphia</taxon>
        <taxon>Mytilida</taxon>
        <taxon>Mytiloidea</taxon>
        <taxon>Mytilidae</taxon>
        <taxon>Mytilinae</taxon>
        <taxon>Mytilus</taxon>
    </lineage>
</organism>
<accession>A0A8B6C3U3</accession>
<dbReference type="Pfam" id="PF12796">
    <property type="entry name" value="Ank_2"/>
    <property type="match status" value="1"/>
</dbReference>
<proteinExistence type="predicted"/>
<keyword evidence="1" id="KW-0677">Repeat</keyword>
<dbReference type="Gene3D" id="1.25.40.20">
    <property type="entry name" value="Ankyrin repeat-containing domain"/>
    <property type="match status" value="1"/>
</dbReference>
<evidence type="ECO:0000313" key="5">
    <source>
        <dbReference type="Proteomes" id="UP000596742"/>
    </source>
</evidence>
<dbReference type="PANTHER" id="PTHR24171">
    <property type="entry name" value="ANKYRIN REPEAT DOMAIN-CONTAINING PROTEIN 39-RELATED"/>
    <property type="match status" value="1"/>
</dbReference>
<dbReference type="AlphaFoldDB" id="A0A8B6C3U3"/>
<dbReference type="OrthoDB" id="10057496at2759"/>
<feature type="repeat" description="ANK" evidence="3">
    <location>
        <begin position="65"/>
        <end position="97"/>
    </location>
</feature>
<feature type="repeat" description="ANK" evidence="3">
    <location>
        <begin position="31"/>
        <end position="64"/>
    </location>
</feature>
<dbReference type="SUPFAM" id="SSF48403">
    <property type="entry name" value="Ankyrin repeat"/>
    <property type="match status" value="1"/>
</dbReference>
<sequence>MELLNHLQNKRNTAALDLIEKGTDLTFIDQNSNTALHYASSNGFTEVVVRILEENTSIIDNQGQHGQTAVHRALQNGNTETFVSLVAYGANINVLDVKGQSCLDMAMKRKDLNLVKLLCYFGAEVALQDWILLSGDINALDKQDQVILKQILDQNDRLAAINHG</sequence>
<dbReference type="PROSITE" id="PS50297">
    <property type="entry name" value="ANK_REP_REGION"/>
    <property type="match status" value="1"/>
</dbReference>
<dbReference type="PROSITE" id="PS50088">
    <property type="entry name" value="ANK_REPEAT"/>
    <property type="match status" value="2"/>
</dbReference>
<name>A0A8B6C3U3_MYTGA</name>
<dbReference type="Proteomes" id="UP000596742">
    <property type="component" value="Unassembled WGS sequence"/>
</dbReference>